<dbReference type="AlphaFoldDB" id="A0A165B7T9"/>
<keyword evidence="2" id="KW-1185">Reference proteome</keyword>
<organism evidence="1 2">
    <name type="scientific">Exidia glandulosa HHB12029</name>
    <dbReference type="NCBI Taxonomy" id="1314781"/>
    <lineage>
        <taxon>Eukaryota</taxon>
        <taxon>Fungi</taxon>
        <taxon>Dikarya</taxon>
        <taxon>Basidiomycota</taxon>
        <taxon>Agaricomycotina</taxon>
        <taxon>Agaricomycetes</taxon>
        <taxon>Auriculariales</taxon>
        <taxon>Exidiaceae</taxon>
        <taxon>Exidia</taxon>
    </lineage>
</organism>
<evidence type="ECO:0000313" key="1">
    <source>
        <dbReference type="EMBL" id="KZV80018.1"/>
    </source>
</evidence>
<reference evidence="1 2" key="1">
    <citation type="journal article" date="2016" name="Mol. Biol. Evol.">
        <title>Comparative Genomics of Early-Diverging Mushroom-Forming Fungi Provides Insights into the Origins of Lignocellulose Decay Capabilities.</title>
        <authorList>
            <person name="Nagy L.G."/>
            <person name="Riley R."/>
            <person name="Tritt A."/>
            <person name="Adam C."/>
            <person name="Daum C."/>
            <person name="Floudas D."/>
            <person name="Sun H."/>
            <person name="Yadav J.S."/>
            <person name="Pangilinan J."/>
            <person name="Larsson K.H."/>
            <person name="Matsuura K."/>
            <person name="Barry K."/>
            <person name="Labutti K."/>
            <person name="Kuo R."/>
            <person name="Ohm R.A."/>
            <person name="Bhattacharya S.S."/>
            <person name="Shirouzu T."/>
            <person name="Yoshinaga Y."/>
            <person name="Martin F.M."/>
            <person name="Grigoriev I.V."/>
            <person name="Hibbett D.S."/>
        </authorList>
    </citation>
    <scope>NUCLEOTIDE SEQUENCE [LARGE SCALE GENOMIC DNA]</scope>
    <source>
        <strain evidence="1 2">HHB12029</strain>
    </source>
</reference>
<accession>A0A165B7T9</accession>
<dbReference type="InParanoid" id="A0A165B7T9"/>
<protein>
    <submittedName>
        <fullName evidence="1">Uncharacterized protein</fullName>
    </submittedName>
</protein>
<name>A0A165B7T9_EXIGL</name>
<proteinExistence type="predicted"/>
<sequence length="100" mass="11530">MSMYKVPELLQYLIVFCPGTVAFKGERQGPFVDSEHGARRSSSCPARRFSEAWISSGERPLCRHPWPWGRCTGSTAFSETRVRPIDSRLRRWLVLQCSLR</sequence>
<evidence type="ECO:0000313" key="2">
    <source>
        <dbReference type="Proteomes" id="UP000077266"/>
    </source>
</evidence>
<dbReference type="Proteomes" id="UP000077266">
    <property type="component" value="Unassembled WGS sequence"/>
</dbReference>
<dbReference type="EMBL" id="KV426531">
    <property type="protein sequence ID" value="KZV80018.1"/>
    <property type="molecule type" value="Genomic_DNA"/>
</dbReference>
<gene>
    <name evidence="1" type="ORF">EXIGLDRAFT_439673</name>
</gene>